<dbReference type="CDD" id="cd02440">
    <property type="entry name" value="AdoMet_MTases"/>
    <property type="match status" value="1"/>
</dbReference>
<dbReference type="PANTHER" id="PTHR43861">
    <property type="entry name" value="TRANS-ACONITATE 2-METHYLTRANSFERASE-RELATED"/>
    <property type="match status" value="1"/>
</dbReference>
<evidence type="ECO:0000313" key="1">
    <source>
        <dbReference type="EMBL" id="KKO05006.1"/>
    </source>
</evidence>
<evidence type="ECO:0008006" key="2">
    <source>
        <dbReference type="Google" id="ProtNLM"/>
    </source>
</evidence>
<accession>A0A0F9VIS6</accession>
<dbReference type="InterPro" id="IPR029063">
    <property type="entry name" value="SAM-dependent_MTases_sf"/>
</dbReference>
<dbReference type="AlphaFoldDB" id="A0A0F9VIS6"/>
<comment type="caution">
    <text evidence="1">The sequence shown here is derived from an EMBL/GenBank/DDBJ whole genome shotgun (WGS) entry which is preliminary data.</text>
</comment>
<dbReference type="Pfam" id="PF13489">
    <property type="entry name" value="Methyltransf_23"/>
    <property type="match status" value="1"/>
</dbReference>
<dbReference type="SUPFAM" id="SSF53335">
    <property type="entry name" value="S-adenosyl-L-methionine-dependent methyltransferases"/>
    <property type="match status" value="1"/>
</dbReference>
<protein>
    <recommendedName>
        <fullName evidence="2">Methyltransferase domain-containing protein</fullName>
    </recommendedName>
</protein>
<gene>
    <name evidence="1" type="ORF">LCGC14_0078250</name>
</gene>
<organism evidence="1">
    <name type="scientific">marine sediment metagenome</name>
    <dbReference type="NCBI Taxonomy" id="412755"/>
    <lineage>
        <taxon>unclassified sequences</taxon>
        <taxon>metagenomes</taxon>
        <taxon>ecological metagenomes</taxon>
    </lineage>
</organism>
<dbReference type="EMBL" id="LAZR01000020">
    <property type="protein sequence ID" value="KKO05006.1"/>
    <property type="molecule type" value="Genomic_DNA"/>
</dbReference>
<proteinExistence type="predicted"/>
<sequence>MLEKNIKIKTKDYLVSQEKFNLIFDEESDMLITNPEPKNLEKYYDPKNYISHSDEKNSFIEKVYQEVKKITLKKKVKLIDQYSLKEKTLLDIGCGTGEFLAYAKNKKWNTVGVEVNQMASKKATNKNLEIYKTTKDLPSTKYNIITLWHVLEHLPNLDEQINNIKKRLEKNGTLIIAVPNYKSYDAEYYKEFWAAYDTPRHLWHFSQNAIKIIFEKHNFRVDKTLPMYFDSYYVSLLSEKYKNGKSNYLKAFYRGLVSNIIAKSNGEYSSLIYVLKKE</sequence>
<reference evidence="1" key="1">
    <citation type="journal article" date="2015" name="Nature">
        <title>Complex archaea that bridge the gap between prokaryotes and eukaryotes.</title>
        <authorList>
            <person name="Spang A."/>
            <person name="Saw J.H."/>
            <person name="Jorgensen S.L."/>
            <person name="Zaremba-Niedzwiedzka K."/>
            <person name="Martijn J."/>
            <person name="Lind A.E."/>
            <person name="van Eijk R."/>
            <person name="Schleper C."/>
            <person name="Guy L."/>
            <person name="Ettema T.J."/>
        </authorList>
    </citation>
    <scope>NUCLEOTIDE SEQUENCE</scope>
</reference>
<name>A0A0F9VIS6_9ZZZZ</name>
<dbReference type="Gene3D" id="3.40.50.150">
    <property type="entry name" value="Vaccinia Virus protein VP39"/>
    <property type="match status" value="1"/>
</dbReference>